<dbReference type="AlphaFoldDB" id="A0A8S2UAU6"/>
<name>A0A8S2UAU6_9BILA</name>
<dbReference type="GO" id="GO:0003676">
    <property type="term" value="F:nucleic acid binding"/>
    <property type="evidence" value="ECO:0007669"/>
    <property type="project" value="InterPro"/>
</dbReference>
<keyword evidence="1" id="KW-0863">Zinc-finger</keyword>
<keyword evidence="1" id="KW-0479">Metal-binding</keyword>
<evidence type="ECO:0000259" key="3">
    <source>
        <dbReference type="PROSITE" id="PS50158"/>
    </source>
</evidence>
<dbReference type="GO" id="GO:0008270">
    <property type="term" value="F:zinc ion binding"/>
    <property type="evidence" value="ECO:0007669"/>
    <property type="project" value="UniProtKB-KW"/>
</dbReference>
<keyword evidence="2" id="KW-0175">Coiled coil</keyword>
<protein>
    <recommendedName>
        <fullName evidence="3">CCHC-type domain-containing protein</fullName>
    </recommendedName>
</protein>
<feature type="domain" description="CCHC-type" evidence="3">
    <location>
        <begin position="127"/>
        <end position="142"/>
    </location>
</feature>
<evidence type="ECO:0000313" key="5">
    <source>
        <dbReference type="EMBL" id="CAF4334111.1"/>
    </source>
</evidence>
<gene>
    <name evidence="4" type="ORF">OVA965_LOCUS38986</name>
    <name evidence="5" type="ORF">TMI583_LOCUS40228</name>
</gene>
<dbReference type="EMBL" id="CAJOBA010061889">
    <property type="protein sequence ID" value="CAF4334111.1"/>
    <property type="molecule type" value="Genomic_DNA"/>
</dbReference>
<dbReference type="EMBL" id="CAJNOK010039500">
    <property type="protein sequence ID" value="CAF1545240.1"/>
    <property type="molecule type" value="Genomic_DNA"/>
</dbReference>
<sequence length="319" mass="36616">MIIKTTELYVYLCKQAQYPKTLSNITIIPHPPVHLPSQHIVLIKYVKNSVTNDDVKDELNCRFKSVFAIDSMAGATNERSRHVKTEFLQKNGIDSLLNPGKIKLQGQLYNVDEYLLSLYQTNIKLICGRCHKAGHVKKNCQNSAFGICRRCGGDRSNIQQHKECAICYHNCGRQHVSPDFRCPLIADYRNELIEVLRRHPETLPAAVQLFIPTAYREEASQSKSIYNKEARLQLLQQQRIPQQIYDRNDQAALPSLHPSLTTASTTINSANNSNMSEIMKSFSDELQDLKRKHEEAQQLIEMKHQKNLNIMKTAWMILQ</sequence>
<keyword evidence="1" id="KW-0862">Zinc</keyword>
<evidence type="ECO:0000313" key="4">
    <source>
        <dbReference type="EMBL" id="CAF1545240.1"/>
    </source>
</evidence>
<dbReference type="Proteomes" id="UP000677228">
    <property type="component" value="Unassembled WGS sequence"/>
</dbReference>
<comment type="caution">
    <text evidence="5">The sequence shown here is derived from an EMBL/GenBank/DDBJ whole genome shotgun (WGS) entry which is preliminary data.</text>
</comment>
<accession>A0A8S2UAU6</accession>
<evidence type="ECO:0000256" key="1">
    <source>
        <dbReference type="PROSITE-ProRule" id="PRU00047"/>
    </source>
</evidence>
<reference evidence="5" key="1">
    <citation type="submission" date="2021-02" db="EMBL/GenBank/DDBJ databases">
        <authorList>
            <person name="Nowell W R."/>
        </authorList>
    </citation>
    <scope>NUCLEOTIDE SEQUENCE</scope>
</reference>
<evidence type="ECO:0000313" key="6">
    <source>
        <dbReference type="Proteomes" id="UP000682733"/>
    </source>
</evidence>
<dbReference type="Proteomes" id="UP000682733">
    <property type="component" value="Unassembled WGS sequence"/>
</dbReference>
<dbReference type="PROSITE" id="PS50158">
    <property type="entry name" value="ZF_CCHC"/>
    <property type="match status" value="1"/>
</dbReference>
<dbReference type="InterPro" id="IPR001878">
    <property type="entry name" value="Znf_CCHC"/>
</dbReference>
<evidence type="ECO:0000256" key="2">
    <source>
        <dbReference type="SAM" id="Coils"/>
    </source>
</evidence>
<feature type="coiled-coil region" evidence="2">
    <location>
        <begin position="272"/>
        <end position="306"/>
    </location>
</feature>
<organism evidence="5 6">
    <name type="scientific">Didymodactylos carnosus</name>
    <dbReference type="NCBI Taxonomy" id="1234261"/>
    <lineage>
        <taxon>Eukaryota</taxon>
        <taxon>Metazoa</taxon>
        <taxon>Spiralia</taxon>
        <taxon>Gnathifera</taxon>
        <taxon>Rotifera</taxon>
        <taxon>Eurotatoria</taxon>
        <taxon>Bdelloidea</taxon>
        <taxon>Philodinida</taxon>
        <taxon>Philodinidae</taxon>
        <taxon>Didymodactylos</taxon>
    </lineage>
</organism>
<proteinExistence type="predicted"/>